<reference evidence="1 2" key="1">
    <citation type="journal article" date="2022" name="bioRxiv">
        <title>Ecology and evolution of chlamydial symbionts of arthropods.</title>
        <authorList>
            <person name="Halter T."/>
            <person name="Koestlbacher S."/>
            <person name="Collingro A."/>
            <person name="Sixt B.S."/>
            <person name="Toenshoff E.R."/>
            <person name="Hendrickx F."/>
            <person name="Kostanjsek R."/>
            <person name="Horn M."/>
        </authorList>
    </citation>
    <scope>NUCLEOTIDE SEQUENCE [LARGE SCALE GENOMIC DNA]</scope>
    <source>
        <strain evidence="1">W744xW776</strain>
    </source>
</reference>
<keyword evidence="2" id="KW-1185">Reference proteome</keyword>
<evidence type="ECO:0000313" key="2">
    <source>
        <dbReference type="Proteomes" id="UP000826014"/>
    </source>
</evidence>
<accession>A0ABX8V2A4</accession>
<name>A0ABX8V2A4_9BACT</name>
<sequence length="71" mass="7923">MCPLMKMVQEHGGDEFCAKMVGKRNSGPLNLDYTLITKDSEMNAETLLIETGYDDTTFTIDALSNHEPILN</sequence>
<proteinExistence type="predicted"/>
<dbReference type="Proteomes" id="UP000826014">
    <property type="component" value="Chromosome"/>
</dbReference>
<dbReference type="EMBL" id="CP075587">
    <property type="protein sequence ID" value="QYF49338.1"/>
    <property type="molecule type" value="Genomic_DNA"/>
</dbReference>
<evidence type="ECO:0000313" key="1">
    <source>
        <dbReference type="EMBL" id="QYF49338.1"/>
    </source>
</evidence>
<organism evidence="1 2">
    <name type="scientific">Candidatus Rhabdochlamydia oedothoracis</name>
    <dbReference type="NCBI Taxonomy" id="2720720"/>
    <lineage>
        <taxon>Bacteria</taxon>
        <taxon>Pseudomonadati</taxon>
        <taxon>Chlamydiota</taxon>
        <taxon>Chlamydiia</taxon>
        <taxon>Parachlamydiales</taxon>
        <taxon>Candidatus Rhabdochlamydiaceae</taxon>
        <taxon>Candidatus Rhabdochlamydia</taxon>
    </lineage>
</organism>
<protein>
    <submittedName>
        <fullName evidence="1">Uncharacterized protein</fullName>
    </submittedName>
</protein>
<gene>
    <name evidence="1" type="ORF">RHABOEDO_001658</name>
</gene>